<feature type="chain" id="PRO_5040319375" evidence="1">
    <location>
        <begin position="27"/>
        <end position="264"/>
    </location>
</feature>
<gene>
    <name evidence="2" type="ORF">P171DRAFT_469365</name>
</gene>
<dbReference type="EMBL" id="MU001494">
    <property type="protein sequence ID" value="KAF2449268.1"/>
    <property type="molecule type" value="Genomic_DNA"/>
</dbReference>
<organism evidence="2 3">
    <name type="scientific">Karstenula rhodostoma CBS 690.94</name>
    <dbReference type="NCBI Taxonomy" id="1392251"/>
    <lineage>
        <taxon>Eukaryota</taxon>
        <taxon>Fungi</taxon>
        <taxon>Dikarya</taxon>
        <taxon>Ascomycota</taxon>
        <taxon>Pezizomycotina</taxon>
        <taxon>Dothideomycetes</taxon>
        <taxon>Pleosporomycetidae</taxon>
        <taxon>Pleosporales</taxon>
        <taxon>Massarineae</taxon>
        <taxon>Didymosphaeriaceae</taxon>
        <taxon>Karstenula</taxon>
    </lineage>
</organism>
<reference evidence="2" key="1">
    <citation type="journal article" date="2020" name="Stud. Mycol.">
        <title>101 Dothideomycetes genomes: a test case for predicting lifestyles and emergence of pathogens.</title>
        <authorList>
            <person name="Haridas S."/>
            <person name="Albert R."/>
            <person name="Binder M."/>
            <person name="Bloem J."/>
            <person name="Labutti K."/>
            <person name="Salamov A."/>
            <person name="Andreopoulos B."/>
            <person name="Baker S."/>
            <person name="Barry K."/>
            <person name="Bills G."/>
            <person name="Bluhm B."/>
            <person name="Cannon C."/>
            <person name="Castanera R."/>
            <person name="Culley D."/>
            <person name="Daum C."/>
            <person name="Ezra D."/>
            <person name="Gonzalez J."/>
            <person name="Henrissat B."/>
            <person name="Kuo A."/>
            <person name="Liang C."/>
            <person name="Lipzen A."/>
            <person name="Lutzoni F."/>
            <person name="Magnuson J."/>
            <person name="Mondo S."/>
            <person name="Nolan M."/>
            <person name="Ohm R."/>
            <person name="Pangilinan J."/>
            <person name="Park H.-J."/>
            <person name="Ramirez L."/>
            <person name="Alfaro M."/>
            <person name="Sun H."/>
            <person name="Tritt A."/>
            <person name="Yoshinaga Y."/>
            <person name="Zwiers L.-H."/>
            <person name="Turgeon B."/>
            <person name="Goodwin S."/>
            <person name="Spatafora J."/>
            <person name="Crous P."/>
            <person name="Grigoriev I."/>
        </authorList>
    </citation>
    <scope>NUCLEOTIDE SEQUENCE</scope>
    <source>
        <strain evidence="2">CBS 690.94</strain>
    </source>
</reference>
<accession>A0A9P4PU14</accession>
<evidence type="ECO:0000256" key="1">
    <source>
        <dbReference type="SAM" id="SignalP"/>
    </source>
</evidence>
<dbReference type="OrthoDB" id="3720380at2759"/>
<protein>
    <submittedName>
        <fullName evidence="2">Uncharacterized protein</fullName>
    </submittedName>
</protein>
<comment type="caution">
    <text evidence="2">The sequence shown here is derived from an EMBL/GenBank/DDBJ whole genome shotgun (WGS) entry which is preliminary data.</text>
</comment>
<keyword evidence="3" id="KW-1185">Reference proteome</keyword>
<evidence type="ECO:0000313" key="2">
    <source>
        <dbReference type="EMBL" id="KAF2449268.1"/>
    </source>
</evidence>
<name>A0A9P4PU14_9PLEO</name>
<dbReference type="AlphaFoldDB" id="A0A9P4PU14"/>
<evidence type="ECO:0000313" key="3">
    <source>
        <dbReference type="Proteomes" id="UP000799764"/>
    </source>
</evidence>
<proteinExistence type="predicted"/>
<dbReference type="Proteomes" id="UP000799764">
    <property type="component" value="Unassembled WGS sequence"/>
</dbReference>
<keyword evidence="1" id="KW-0732">Signal</keyword>
<feature type="signal peptide" evidence="1">
    <location>
        <begin position="1"/>
        <end position="26"/>
    </location>
</feature>
<sequence length="264" mass="28631">MRFHSLPAPSATLALSFFALPLCITAQFIFPPPLNGSISDYTSGKATPTMNFSAGDNMFGGWSTPGSLMSFLVYRCTGSTTAGAKIKPLNSDFNSTVGHLAPDKTWEQMPLYSSIAEMFGNGFDPGRNPIWLHGDFFANNKTTGDLCWFELYTGRDTIAPAEEGGESERVVTVNGDGDWYFATEPFTVHPPRPNNLTVTWKSSGPKPDLFKNHTEAYWADFYSQFPSLERSSSSGPGKESGGYSVILQGPGWIGILALAVALVL</sequence>